<accession>A0A7C8V9R1</accession>
<proteinExistence type="predicted"/>
<dbReference type="AlphaFoldDB" id="A0A7C8V9R1"/>
<name>A0A7C8V9R1_ORBOL</name>
<reference evidence="1 2" key="1">
    <citation type="submission" date="2020-01" db="EMBL/GenBank/DDBJ databases">
        <authorList>
            <person name="Palmer J.M."/>
        </authorList>
    </citation>
    <scope>NUCLEOTIDE SEQUENCE [LARGE SCALE GENOMIC DNA]</scope>
    <source>
        <strain evidence="1 2">TWF970</strain>
    </source>
</reference>
<gene>
    <name evidence="1" type="ORF">TWF970_001293</name>
</gene>
<dbReference type="Proteomes" id="UP000474640">
    <property type="component" value="Unassembled WGS sequence"/>
</dbReference>
<dbReference type="OrthoDB" id="5340492at2759"/>
<comment type="caution">
    <text evidence="1">The sequence shown here is derived from an EMBL/GenBank/DDBJ whole genome shotgun (WGS) entry which is preliminary data.</text>
</comment>
<dbReference type="EMBL" id="JAABOJ010000011">
    <property type="protein sequence ID" value="KAF3283313.1"/>
    <property type="molecule type" value="Genomic_DNA"/>
</dbReference>
<sequence>MKSSPIGSHVNQVVLQIPQELRVPIAKKLRRAYLSDYRWHAKASPRPDARVEGERALTDFLVRETEKVCGELGVTGLNVGVMTNDITDAPQIAKWCRRIDFSASLGEEVDFDRHCPEEADVLPIVYGATPEGSEFRAPLDALFHQWVEDSVRIKMQRPATTSFNDNSGNSVYTWIEATEEADTPILTQEDTKLPTCFQDELLDYTNKNHLTSTYTPSKRRKHWRCKLLVTGQDKKNGEFAVFGGGANQGGSMEDAARIMLNRLRPVSALITPLSARLALVRVVMVHRELGEIPGNRRSA</sequence>
<evidence type="ECO:0000313" key="1">
    <source>
        <dbReference type="EMBL" id="KAF3283313.1"/>
    </source>
</evidence>
<protein>
    <submittedName>
        <fullName evidence="1">Uncharacterized protein</fullName>
    </submittedName>
</protein>
<organism evidence="1 2">
    <name type="scientific">Orbilia oligospora</name>
    <name type="common">Nematode-trapping fungus</name>
    <name type="synonym">Arthrobotrys oligospora</name>
    <dbReference type="NCBI Taxonomy" id="2813651"/>
    <lineage>
        <taxon>Eukaryota</taxon>
        <taxon>Fungi</taxon>
        <taxon>Dikarya</taxon>
        <taxon>Ascomycota</taxon>
        <taxon>Pezizomycotina</taxon>
        <taxon>Orbiliomycetes</taxon>
        <taxon>Orbiliales</taxon>
        <taxon>Orbiliaceae</taxon>
        <taxon>Orbilia</taxon>
    </lineage>
</organism>
<evidence type="ECO:0000313" key="2">
    <source>
        <dbReference type="Proteomes" id="UP000474640"/>
    </source>
</evidence>